<sequence length="173" mass="19496">MCETIATLGPVGTDSHKQAEQLGARVSLHDTFHAAVEHAKTHGTKLLVPAGFRENRDGKPFSWVDFHFENIGTIELEKVWFEKTMPMVLLHKSYHSIAIHPSTSSLVPELERYEHVNYTRSKVEAYQLFAQGKASAVIASTCLTNEESDRACIKAQFNPTMVWCLYRMINTSS</sequence>
<proteinExistence type="predicted"/>
<evidence type="ECO:0000313" key="2">
    <source>
        <dbReference type="Proteomes" id="UP001223016"/>
    </source>
</evidence>
<accession>A0ABT9CX27</accession>
<gene>
    <name evidence="1" type="ORF">Q6A51_16175</name>
</gene>
<keyword evidence="2" id="KW-1185">Reference proteome</keyword>
<dbReference type="RefSeq" id="WP_304575263.1">
    <property type="nucleotide sequence ID" value="NZ_JAUQOO010000012.1"/>
</dbReference>
<name>A0ABT9CX27_9PSED</name>
<evidence type="ECO:0000313" key="1">
    <source>
        <dbReference type="EMBL" id="MDO7928327.1"/>
    </source>
</evidence>
<dbReference type="EMBL" id="JAUQOO010000012">
    <property type="protein sequence ID" value="MDO7928327.1"/>
    <property type="molecule type" value="Genomic_DNA"/>
</dbReference>
<organism evidence="1 2">
    <name type="scientific">Pseudomonas serbiensis</name>
    <dbReference type="NCBI Taxonomy" id="3064350"/>
    <lineage>
        <taxon>Bacteria</taxon>
        <taxon>Pseudomonadati</taxon>
        <taxon>Pseudomonadota</taxon>
        <taxon>Gammaproteobacteria</taxon>
        <taxon>Pseudomonadales</taxon>
        <taxon>Pseudomonadaceae</taxon>
        <taxon>Pseudomonas</taxon>
    </lineage>
</organism>
<comment type="caution">
    <text evidence="1">The sequence shown here is derived from an EMBL/GenBank/DDBJ whole genome shotgun (WGS) entry which is preliminary data.</text>
</comment>
<reference evidence="1 2" key="1">
    <citation type="submission" date="2023-07" db="EMBL/GenBank/DDBJ databases">
        <title>Identification of four novel Pseudomonas species associated with bacterial leaf spot of cucurbits.</title>
        <authorList>
            <person name="Fullem K.R."/>
        </authorList>
    </citation>
    <scope>NUCLEOTIDE SEQUENCE [LARGE SCALE GENOMIC DNA]</scope>
    <source>
        <strain evidence="1 2">KFB 138</strain>
    </source>
</reference>
<protein>
    <submittedName>
        <fullName evidence="1">Uncharacterized protein</fullName>
    </submittedName>
</protein>
<dbReference type="Proteomes" id="UP001223016">
    <property type="component" value="Unassembled WGS sequence"/>
</dbReference>